<dbReference type="Proteomes" id="UP000509568">
    <property type="component" value="Chromosome"/>
</dbReference>
<evidence type="ECO:0000313" key="3">
    <source>
        <dbReference type="Proteomes" id="UP000509568"/>
    </source>
</evidence>
<evidence type="ECO:0000313" key="2">
    <source>
        <dbReference type="EMBL" id="QKZ02775.1"/>
    </source>
</evidence>
<dbReference type="InterPro" id="IPR011037">
    <property type="entry name" value="Pyrv_Knase-like_insert_dom_sf"/>
</dbReference>
<reference evidence="2 3" key="1">
    <citation type="submission" date="2020-06" db="EMBL/GenBank/DDBJ databases">
        <title>Pseudomonas eucalypticola sp. nov., an endophyte of Eucalyptus dunnii leaves with biocontrol ability of eucalyptus leaf blight.</title>
        <authorList>
            <person name="Liu Y."/>
            <person name="Song Z."/>
            <person name="Zeng H."/>
            <person name="Lu M."/>
            <person name="Wang X."/>
            <person name="Lian X."/>
            <person name="Zhang Q."/>
        </authorList>
    </citation>
    <scope>NUCLEOTIDE SEQUENCE [LARGE SCALE GENOMIC DNA]</scope>
    <source>
        <strain evidence="2 3">NP-1</strain>
    </source>
</reference>
<organism evidence="2 3">
    <name type="scientific">Pseudomonas eucalypticola</name>
    <dbReference type="NCBI Taxonomy" id="2599595"/>
    <lineage>
        <taxon>Bacteria</taxon>
        <taxon>Pseudomonadati</taxon>
        <taxon>Pseudomonadota</taxon>
        <taxon>Gammaproteobacteria</taxon>
        <taxon>Pseudomonadales</taxon>
        <taxon>Pseudomonadaceae</taxon>
        <taxon>Pseudomonas</taxon>
    </lineage>
</organism>
<name>A0A7D5D5B7_9PSED</name>
<protein>
    <submittedName>
        <fullName evidence="2">MOSC domain-containing protein</fullName>
    </submittedName>
</protein>
<dbReference type="AlphaFoldDB" id="A0A7D5D5B7"/>
<dbReference type="InterPro" id="IPR052353">
    <property type="entry name" value="Benzoxazolinone_Detox_Enz"/>
</dbReference>
<dbReference type="Pfam" id="PF03473">
    <property type="entry name" value="MOSC"/>
    <property type="match status" value="1"/>
</dbReference>
<feature type="domain" description="MOSC" evidence="1">
    <location>
        <begin position="29"/>
        <end position="166"/>
    </location>
</feature>
<dbReference type="KEGG" id="pez:HWQ56_02740"/>
<gene>
    <name evidence="2" type="ORF">HWQ56_02740</name>
</gene>
<dbReference type="GO" id="GO:0030151">
    <property type="term" value="F:molybdenum ion binding"/>
    <property type="evidence" value="ECO:0007669"/>
    <property type="project" value="InterPro"/>
</dbReference>
<dbReference type="Gene3D" id="2.40.33.20">
    <property type="entry name" value="PK beta-barrel domain-like"/>
    <property type="match status" value="1"/>
</dbReference>
<keyword evidence="3" id="KW-1185">Reference proteome</keyword>
<dbReference type="GO" id="GO:0030170">
    <property type="term" value="F:pyridoxal phosphate binding"/>
    <property type="evidence" value="ECO:0007669"/>
    <property type="project" value="InterPro"/>
</dbReference>
<dbReference type="Pfam" id="PF03475">
    <property type="entry name" value="YiiM_3-alpha"/>
    <property type="match status" value="1"/>
</dbReference>
<dbReference type="PANTHER" id="PTHR30212:SF2">
    <property type="entry name" value="PROTEIN YIIM"/>
    <property type="match status" value="1"/>
</dbReference>
<dbReference type="EMBL" id="CP056030">
    <property type="protein sequence ID" value="QKZ02775.1"/>
    <property type="molecule type" value="Genomic_DNA"/>
</dbReference>
<proteinExistence type="predicted"/>
<dbReference type="GO" id="GO:0003824">
    <property type="term" value="F:catalytic activity"/>
    <property type="evidence" value="ECO:0007669"/>
    <property type="project" value="InterPro"/>
</dbReference>
<dbReference type="PROSITE" id="PS51340">
    <property type="entry name" value="MOSC"/>
    <property type="match status" value="1"/>
</dbReference>
<dbReference type="RefSeq" id="WP_158157053.1">
    <property type="nucleotide sequence ID" value="NZ_CP056030.1"/>
</dbReference>
<dbReference type="PANTHER" id="PTHR30212">
    <property type="entry name" value="PROTEIN YIIM"/>
    <property type="match status" value="1"/>
</dbReference>
<evidence type="ECO:0000259" key="1">
    <source>
        <dbReference type="PROSITE" id="PS51340"/>
    </source>
</evidence>
<accession>A0A7D5D5B7</accession>
<dbReference type="InterPro" id="IPR005302">
    <property type="entry name" value="MoCF_Sase_C"/>
</dbReference>
<sequence>MRLGRLEALLIGKAVPFTRDGTHSAIAKQPAGATIAVSTLGLQGDEQGDRRIHGGIDKAVHQYPSEHYASWHSHVGAHPLLQAPGAFGENLHTSGMTEDTVCLGDVIGCGSAVLEVSQTRQPCWKLNDRFVVGDMALQMQRTGMTGWYYRVLEEGEMSVGDSFELLTRPYPEWTLRRIISLLYHRSMDRAELVALRMLPLVPSWQRLVDRRLREGQVEDWSGRLHGSTSSI</sequence>
<dbReference type="InterPro" id="IPR005163">
    <property type="entry name" value="Tri_helical_YiiM-like"/>
</dbReference>
<dbReference type="SUPFAM" id="SSF50800">
    <property type="entry name" value="PK beta-barrel domain-like"/>
    <property type="match status" value="1"/>
</dbReference>